<dbReference type="GO" id="GO:0032981">
    <property type="term" value="P:mitochondrial respiratory chain complex I assembly"/>
    <property type="evidence" value="ECO:0007669"/>
    <property type="project" value="InterPro"/>
</dbReference>
<dbReference type="GO" id="GO:0005739">
    <property type="term" value="C:mitochondrion"/>
    <property type="evidence" value="ECO:0007669"/>
    <property type="project" value="TreeGrafter"/>
</dbReference>
<comment type="caution">
    <text evidence="1">The sequence shown here is derived from an EMBL/GenBank/DDBJ whole genome shotgun (WGS) entry which is preliminary data.</text>
</comment>
<sequence length="202" mass="23551">MITQIMGKIYSKLTRPIRTFNIENRAERVISREKPIPAPQYATTEKQKKLADKVNPHFMEDHYRKNVQLDQRLKDVFVTSTDPEGTKESKKESGLLPQNRHSWENEFLYESFESIVIPAGKCSLKQALSFILQHKTDPTTYNSEHIASEYNLDKKVVDDILKYFKPYVNADTPPMIEPDDEIQKLVDLAIKLKKEKNLQNKK</sequence>
<dbReference type="InterPro" id="IPR009622">
    <property type="entry name" value="NDUFAF4"/>
</dbReference>
<proteinExistence type="predicted"/>
<dbReference type="Pfam" id="PF06784">
    <property type="entry name" value="UPF0240"/>
    <property type="match status" value="1"/>
</dbReference>
<dbReference type="EMBL" id="JADYXP020000004">
    <property type="protein sequence ID" value="KAL0126360.1"/>
    <property type="molecule type" value="Genomic_DNA"/>
</dbReference>
<evidence type="ECO:0008006" key="3">
    <source>
        <dbReference type="Google" id="ProtNLM"/>
    </source>
</evidence>
<name>A0AAW2GID8_9HYME</name>
<keyword evidence="2" id="KW-1185">Reference proteome</keyword>
<dbReference type="PANTHER" id="PTHR13338:SF4">
    <property type="entry name" value="NADH DEHYDROGENASE [UBIQUINONE] 1 ALPHA SUBCOMPLEX ASSEMBLY FACTOR 4"/>
    <property type="match status" value="1"/>
</dbReference>
<protein>
    <recommendedName>
        <fullName evidence="3">Protein NDUFAF4 homolog</fullName>
    </recommendedName>
</protein>
<dbReference type="Proteomes" id="UP001430953">
    <property type="component" value="Unassembled WGS sequence"/>
</dbReference>
<reference evidence="1 2" key="1">
    <citation type="submission" date="2023-03" db="EMBL/GenBank/DDBJ databases">
        <title>High recombination rates correlate with genetic variation in Cardiocondyla obscurior ants.</title>
        <authorList>
            <person name="Errbii M."/>
        </authorList>
    </citation>
    <scope>NUCLEOTIDE SEQUENCE [LARGE SCALE GENOMIC DNA]</scope>
    <source>
        <strain evidence="1">Alpha-2009</strain>
        <tissue evidence="1">Whole body</tissue>
    </source>
</reference>
<organism evidence="1 2">
    <name type="scientific">Cardiocondyla obscurior</name>
    <dbReference type="NCBI Taxonomy" id="286306"/>
    <lineage>
        <taxon>Eukaryota</taxon>
        <taxon>Metazoa</taxon>
        <taxon>Ecdysozoa</taxon>
        <taxon>Arthropoda</taxon>
        <taxon>Hexapoda</taxon>
        <taxon>Insecta</taxon>
        <taxon>Pterygota</taxon>
        <taxon>Neoptera</taxon>
        <taxon>Endopterygota</taxon>
        <taxon>Hymenoptera</taxon>
        <taxon>Apocrita</taxon>
        <taxon>Aculeata</taxon>
        <taxon>Formicoidea</taxon>
        <taxon>Formicidae</taxon>
        <taxon>Myrmicinae</taxon>
        <taxon>Cardiocondyla</taxon>
    </lineage>
</organism>
<evidence type="ECO:0000313" key="1">
    <source>
        <dbReference type="EMBL" id="KAL0126360.1"/>
    </source>
</evidence>
<dbReference type="AlphaFoldDB" id="A0AAW2GID8"/>
<accession>A0AAW2GID8</accession>
<dbReference type="PANTHER" id="PTHR13338">
    <property type="entry name" value="UPF0240 PROTEIN"/>
    <property type="match status" value="1"/>
</dbReference>
<gene>
    <name evidence="1" type="ORF">PUN28_005035</name>
</gene>
<evidence type="ECO:0000313" key="2">
    <source>
        <dbReference type="Proteomes" id="UP001430953"/>
    </source>
</evidence>